<dbReference type="PATRIC" id="fig|1365251.3.peg.4577"/>
<gene>
    <name evidence="1" type="ORF">N476_03985</name>
</gene>
<name>A0A167B9T2_9GAMM</name>
<evidence type="ECO:0000313" key="2">
    <source>
        <dbReference type="Proteomes" id="UP000076503"/>
    </source>
</evidence>
<reference evidence="1 2" key="1">
    <citation type="submission" date="2013-07" db="EMBL/GenBank/DDBJ databases">
        <title>Comparative Genomic and Metabolomic Analysis of Twelve Strains of Pseudoalteromonas luteoviolacea.</title>
        <authorList>
            <person name="Vynne N.G."/>
            <person name="Mansson M."/>
            <person name="Gram L."/>
        </authorList>
    </citation>
    <scope>NUCLEOTIDE SEQUENCE [LARGE SCALE GENOMIC DNA]</scope>
    <source>
        <strain evidence="1 2">H33</strain>
    </source>
</reference>
<sequence length="96" mass="10957">MRINQVVQNQDTYQFNSKVVKTQENARSNDIASPVSDIKFSPQGIKLAEQFQQDKRSVIYDQPTFNSNKAVQAYSSVQNENRRSEIQSLIGVDIYA</sequence>
<dbReference type="Proteomes" id="UP000076503">
    <property type="component" value="Unassembled WGS sequence"/>
</dbReference>
<dbReference type="OrthoDB" id="6309773at2"/>
<organism evidence="1 2">
    <name type="scientific">Pseudoalteromonas luteoviolacea H33</name>
    <dbReference type="NCBI Taxonomy" id="1365251"/>
    <lineage>
        <taxon>Bacteria</taxon>
        <taxon>Pseudomonadati</taxon>
        <taxon>Pseudomonadota</taxon>
        <taxon>Gammaproteobacteria</taxon>
        <taxon>Alteromonadales</taxon>
        <taxon>Pseudoalteromonadaceae</taxon>
        <taxon>Pseudoalteromonas</taxon>
    </lineage>
</organism>
<dbReference type="AlphaFoldDB" id="A0A167B9T2"/>
<evidence type="ECO:0000313" key="1">
    <source>
        <dbReference type="EMBL" id="KZN46297.1"/>
    </source>
</evidence>
<dbReference type="EMBL" id="AUXZ01000119">
    <property type="protein sequence ID" value="KZN46297.1"/>
    <property type="molecule type" value="Genomic_DNA"/>
</dbReference>
<dbReference type="RefSeq" id="WP_063363742.1">
    <property type="nucleotide sequence ID" value="NZ_AUXZ01000119.1"/>
</dbReference>
<proteinExistence type="predicted"/>
<accession>A0A167B9T2</accession>
<protein>
    <submittedName>
        <fullName evidence="1">Uncharacterized protein</fullName>
    </submittedName>
</protein>
<comment type="caution">
    <text evidence="1">The sequence shown here is derived from an EMBL/GenBank/DDBJ whole genome shotgun (WGS) entry which is preliminary data.</text>
</comment>